<feature type="compositionally biased region" description="Low complexity" evidence="2">
    <location>
        <begin position="150"/>
        <end position="169"/>
    </location>
</feature>
<dbReference type="NCBIfam" id="TIGR03715">
    <property type="entry name" value="KxYKxGKxW"/>
    <property type="match status" value="1"/>
</dbReference>
<dbReference type="Pfam" id="PF19258">
    <property type="entry name" value="KxYKxGKxW_sig"/>
    <property type="match status" value="1"/>
</dbReference>
<evidence type="ECO:0000256" key="2">
    <source>
        <dbReference type="SAM" id="MobiDB-lite"/>
    </source>
</evidence>
<sequence length="465" mass="49822">MKRKHGSYRPEVSRVTRFKMYKDGKNWITAGLSRFTFLTKKSDMANQATETKEKGQAQHGLFKGLIGVGALLGGTVMTNSDVFADTPVANEKGAAADNVVDQTTVTIPAGSTASSQSASTSTVSESTVTSTVATDKVASVSEHTAASEVTKASTSLAASATPGSTSTSANVGSQQVAGSTNESTSESGNTSAANASSMSAVNDSKNVTDNNGQATEGSTILTGVTVQNGKSSIIQEPDYPQGMPRSNDTNLYDFDWIQLYADYCTNTSKGDILVSMSRDGSGTLVVTEITPDGKREQFSVSRSQGTVNSKLFSLITYNIEGEVGSTYLRMQSYNQAMVAKYLNGVGTYDHMRDNTLVSFLPQKIQKTVDIINQQTGRVEGKQVIEGWTGEHYTASAVPVKEGYYAVESAGGNRGTFSQYDKVGSQYTIKLPTRDQFVFTLMSSDGTMHVVHSQPDDWNQHIYMKK</sequence>
<evidence type="ECO:0000256" key="1">
    <source>
        <dbReference type="ARBA" id="ARBA00022729"/>
    </source>
</evidence>
<dbReference type="InterPro" id="IPR022263">
    <property type="entry name" value="KxYKxGKxW"/>
</dbReference>
<proteinExistence type="predicted"/>
<evidence type="ECO:0000313" key="3">
    <source>
        <dbReference type="EMBL" id="MCT8389675.1"/>
    </source>
</evidence>
<organism evidence="3 4">
    <name type="scientific">Leuconostoc holzapfelii</name>
    <dbReference type="NCBI Taxonomy" id="434464"/>
    <lineage>
        <taxon>Bacteria</taxon>
        <taxon>Bacillati</taxon>
        <taxon>Bacillota</taxon>
        <taxon>Bacilli</taxon>
        <taxon>Lactobacillales</taxon>
        <taxon>Lactobacillaceae</taxon>
        <taxon>Leuconostoc</taxon>
    </lineage>
</organism>
<evidence type="ECO:0000313" key="4">
    <source>
        <dbReference type="Proteomes" id="UP001525857"/>
    </source>
</evidence>
<dbReference type="Proteomes" id="UP001525857">
    <property type="component" value="Unassembled WGS sequence"/>
</dbReference>
<feature type="region of interest" description="Disordered" evidence="2">
    <location>
        <begin position="109"/>
        <end position="220"/>
    </location>
</feature>
<reference evidence="3 4" key="1">
    <citation type="submission" date="2018-08" db="EMBL/GenBank/DDBJ databases">
        <title>Draft genome sequences of Leuconostoc spp. and Weissella spp. with biocontrol potential.</title>
        <authorList>
            <person name="Lo R."/>
            <person name="Ho V.T.T."/>
            <person name="Turner M.S."/>
        </authorList>
    </citation>
    <scope>NUCLEOTIDE SEQUENCE [LARGE SCALE GENOMIC DNA]</scope>
    <source>
        <strain evidence="3 4">733</strain>
    </source>
</reference>
<name>A0ABT2NWD6_9LACO</name>
<dbReference type="RefSeq" id="WP_261657190.1">
    <property type="nucleotide sequence ID" value="NZ_QVOV01000008.1"/>
</dbReference>
<gene>
    <name evidence="3" type="ORF">D0501_06270</name>
</gene>
<protein>
    <submittedName>
        <fullName evidence="3">Uncharacterized protein</fullName>
    </submittedName>
</protein>
<feature type="compositionally biased region" description="Low complexity" evidence="2">
    <location>
        <begin position="177"/>
        <end position="200"/>
    </location>
</feature>
<dbReference type="EMBL" id="QVOV01000008">
    <property type="protein sequence ID" value="MCT8389675.1"/>
    <property type="molecule type" value="Genomic_DNA"/>
</dbReference>
<comment type="caution">
    <text evidence="3">The sequence shown here is derived from an EMBL/GenBank/DDBJ whole genome shotgun (WGS) entry which is preliminary data.</text>
</comment>
<feature type="compositionally biased region" description="Low complexity" evidence="2">
    <location>
        <begin position="111"/>
        <end position="134"/>
    </location>
</feature>
<feature type="compositionally biased region" description="Polar residues" evidence="2">
    <location>
        <begin position="201"/>
        <end position="220"/>
    </location>
</feature>
<keyword evidence="1" id="KW-0732">Signal</keyword>
<accession>A0ABT2NWD6</accession>
<keyword evidence="4" id="KW-1185">Reference proteome</keyword>